<dbReference type="GO" id="GO:0009360">
    <property type="term" value="C:DNA polymerase III complex"/>
    <property type="evidence" value="ECO:0007669"/>
    <property type="project" value="InterPro"/>
</dbReference>
<organism evidence="11 12">
    <name type="scientific">Solitalea longa</name>
    <dbReference type="NCBI Taxonomy" id="2079460"/>
    <lineage>
        <taxon>Bacteria</taxon>
        <taxon>Pseudomonadati</taxon>
        <taxon>Bacteroidota</taxon>
        <taxon>Sphingobacteriia</taxon>
        <taxon>Sphingobacteriales</taxon>
        <taxon>Sphingobacteriaceae</taxon>
        <taxon>Solitalea</taxon>
    </lineage>
</organism>
<evidence type="ECO:0000256" key="3">
    <source>
        <dbReference type="ARBA" id="ARBA00022679"/>
    </source>
</evidence>
<gene>
    <name evidence="11" type="primary">holA</name>
    <name evidence="11" type="ORF">C3K47_16110</name>
</gene>
<dbReference type="GO" id="GO:0003887">
    <property type="term" value="F:DNA-directed DNA polymerase activity"/>
    <property type="evidence" value="ECO:0007669"/>
    <property type="project" value="UniProtKB-KW"/>
</dbReference>
<reference evidence="11 12" key="1">
    <citation type="submission" date="2018-01" db="EMBL/GenBank/DDBJ databases">
        <authorList>
            <person name="Gaut B.S."/>
            <person name="Morton B.R."/>
            <person name="Clegg M.T."/>
            <person name="Duvall M.R."/>
        </authorList>
    </citation>
    <scope>NUCLEOTIDE SEQUENCE [LARGE SCALE GENOMIC DNA]</scope>
    <source>
        <strain evidence="11 12">HR-AV</strain>
    </source>
</reference>
<dbReference type="PANTHER" id="PTHR34388:SF1">
    <property type="entry name" value="DNA POLYMERASE III SUBUNIT DELTA"/>
    <property type="match status" value="1"/>
</dbReference>
<dbReference type="InterPro" id="IPR010372">
    <property type="entry name" value="DNA_pol3_delta_N"/>
</dbReference>
<protein>
    <recommendedName>
        <fullName evidence="2">DNA polymerase III subunit delta</fullName>
        <ecNumber evidence="1">2.7.7.7</ecNumber>
    </recommendedName>
</protein>
<dbReference type="InterPro" id="IPR005790">
    <property type="entry name" value="DNA_polIII_delta"/>
</dbReference>
<dbReference type="EC" id="2.7.7.7" evidence="1"/>
<comment type="caution">
    <text evidence="11">The sequence shown here is derived from an EMBL/GenBank/DDBJ whole genome shotgun (WGS) entry which is preliminary data.</text>
</comment>
<dbReference type="InterPro" id="IPR027417">
    <property type="entry name" value="P-loop_NTPase"/>
</dbReference>
<keyword evidence="4" id="KW-0548">Nucleotidyltransferase</keyword>
<comment type="catalytic activity">
    <reaction evidence="8">
        <text>DNA(n) + a 2'-deoxyribonucleoside 5'-triphosphate = DNA(n+1) + diphosphate</text>
        <dbReference type="Rhea" id="RHEA:22508"/>
        <dbReference type="Rhea" id="RHEA-COMP:17339"/>
        <dbReference type="Rhea" id="RHEA-COMP:17340"/>
        <dbReference type="ChEBI" id="CHEBI:33019"/>
        <dbReference type="ChEBI" id="CHEBI:61560"/>
        <dbReference type="ChEBI" id="CHEBI:173112"/>
        <dbReference type="EC" id="2.7.7.7"/>
    </reaction>
</comment>
<dbReference type="PANTHER" id="PTHR34388">
    <property type="entry name" value="DNA POLYMERASE III SUBUNIT DELTA"/>
    <property type="match status" value="1"/>
</dbReference>
<name>A0A2S4ZZ79_9SPHI</name>
<evidence type="ECO:0000259" key="9">
    <source>
        <dbReference type="Pfam" id="PF06144"/>
    </source>
</evidence>
<keyword evidence="12" id="KW-1185">Reference proteome</keyword>
<dbReference type="Proteomes" id="UP000236893">
    <property type="component" value="Unassembled WGS sequence"/>
</dbReference>
<dbReference type="Gene3D" id="1.20.272.10">
    <property type="match status" value="1"/>
</dbReference>
<dbReference type="SUPFAM" id="SSF48019">
    <property type="entry name" value="post-AAA+ oligomerization domain-like"/>
    <property type="match status" value="1"/>
</dbReference>
<evidence type="ECO:0000256" key="4">
    <source>
        <dbReference type="ARBA" id="ARBA00022695"/>
    </source>
</evidence>
<evidence type="ECO:0000259" key="10">
    <source>
        <dbReference type="Pfam" id="PF21694"/>
    </source>
</evidence>
<dbReference type="GO" id="GO:0003677">
    <property type="term" value="F:DNA binding"/>
    <property type="evidence" value="ECO:0007669"/>
    <property type="project" value="InterPro"/>
</dbReference>
<evidence type="ECO:0000256" key="1">
    <source>
        <dbReference type="ARBA" id="ARBA00012417"/>
    </source>
</evidence>
<dbReference type="NCBIfam" id="TIGR01128">
    <property type="entry name" value="holA"/>
    <property type="match status" value="1"/>
</dbReference>
<dbReference type="SUPFAM" id="SSF52540">
    <property type="entry name" value="P-loop containing nucleoside triphosphate hydrolases"/>
    <property type="match status" value="1"/>
</dbReference>
<dbReference type="RefSeq" id="WP_103790193.1">
    <property type="nucleotide sequence ID" value="NZ_PQVF01000012.1"/>
</dbReference>
<accession>A0A2S4ZZ79</accession>
<feature type="domain" description="DNA polymerase III delta subunit-like C-terminal" evidence="10">
    <location>
        <begin position="215"/>
        <end position="318"/>
    </location>
</feature>
<evidence type="ECO:0000256" key="8">
    <source>
        <dbReference type="ARBA" id="ARBA00049244"/>
    </source>
</evidence>
<dbReference type="OrthoDB" id="1172326at2"/>
<evidence type="ECO:0000256" key="5">
    <source>
        <dbReference type="ARBA" id="ARBA00022705"/>
    </source>
</evidence>
<evidence type="ECO:0000313" key="12">
    <source>
        <dbReference type="Proteomes" id="UP000236893"/>
    </source>
</evidence>
<evidence type="ECO:0000256" key="7">
    <source>
        <dbReference type="ARBA" id="ARBA00034754"/>
    </source>
</evidence>
<evidence type="ECO:0000256" key="2">
    <source>
        <dbReference type="ARBA" id="ARBA00017703"/>
    </source>
</evidence>
<dbReference type="GO" id="GO:0006261">
    <property type="term" value="P:DNA-templated DNA replication"/>
    <property type="evidence" value="ECO:0007669"/>
    <property type="project" value="TreeGrafter"/>
</dbReference>
<dbReference type="InterPro" id="IPR048466">
    <property type="entry name" value="DNA_pol3_delta-like_C"/>
</dbReference>
<evidence type="ECO:0000256" key="6">
    <source>
        <dbReference type="ARBA" id="ARBA00022932"/>
    </source>
</evidence>
<keyword evidence="3" id="KW-0808">Transferase</keyword>
<dbReference type="Pfam" id="PF06144">
    <property type="entry name" value="DNA_pol3_delta"/>
    <property type="match status" value="1"/>
</dbReference>
<keyword evidence="6" id="KW-0239">DNA-directed DNA polymerase</keyword>
<dbReference type="EMBL" id="PQVF01000012">
    <property type="protein sequence ID" value="POY35307.1"/>
    <property type="molecule type" value="Genomic_DNA"/>
</dbReference>
<dbReference type="Gene3D" id="3.40.50.300">
    <property type="entry name" value="P-loop containing nucleotide triphosphate hydrolases"/>
    <property type="match status" value="1"/>
</dbReference>
<sequence>MTAAEILKELKAKKYRPIYFLHGEEEFYIDLISNYIEDKVLSDAEKGFNQTVLYGKETDMTTVLNNAKRYPMMSDYQVVLIKEAQNIKFGKDKGDKDQDPFAAYVDNPLRSTILVFCYKHGKIDGRLKLFKNIEKHGVLFESKKLYDNQVPAWIADHVQEHGFKISPQATALLAEYLGNDLLKISNELEKLMINIQKGAEIGVKEIETNIGISKEYNVFELQNALGKRDVLKANQIINYFAANKKDNPAVVVLATLAGYFSKLFVYHCLKDKSKPAVASALGVNPYFVGDYELAARNYPQGKTMQIISFLREYDLKSKGVGSTGNTDEGDLMKELVWKILH</sequence>
<dbReference type="Gene3D" id="1.10.8.60">
    <property type="match status" value="1"/>
</dbReference>
<evidence type="ECO:0000313" key="11">
    <source>
        <dbReference type="EMBL" id="POY35307.1"/>
    </source>
</evidence>
<comment type="similarity">
    <text evidence="7">Belongs to the DNA polymerase HolA subunit family.</text>
</comment>
<feature type="domain" description="DNA polymerase III delta N-terminal" evidence="9">
    <location>
        <begin position="19"/>
        <end position="141"/>
    </location>
</feature>
<keyword evidence="5" id="KW-0235">DNA replication</keyword>
<proteinExistence type="inferred from homology"/>
<dbReference type="Pfam" id="PF21694">
    <property type="entry name" value="DNA_pol3_delta_C"/>
    <property type="match status" value="1"/>
</dbReference>
<dbReference type="AlphaFoldDB" id="A0A2S4ZZ79"/>
<dbReference type="InterPro" id="IPR008921">
    <property type="entry name" value="DNA_pol3_clamp-load_cplx_C"/>
</dbReference>